<dbReference type="OrthoDB" id="350804at2157"/>
<feature type="compositionally biased region" description="Polar residues" evidence="1">
    <location>
        <begin position="1"/>
        <end position="11"/>
    </location>
</feature>
<dbReference type="Pfam" id="PF12802">
    <property type="entry name" value="MarR_2"/>
    <property type="match status" value="1"/>
</dbReference>
<dbReference type="InterPro" id="IPR036388">
    <property type="entry name" value="WH-like_DNA-bd_sf"/>
</dbReference>
<feature type="region of interest" description="Disordered" evidence="1">
    <location>
        <begin position="1"/>
        <end position="23"/>
    </location>
</feature>
<dbReference type="Gene3D" id="1.10.10.10">
    <property type="entry name" value="Winged helix-like DNA-binding domain superfamily/Winged helix DNA-binding domain"/>
    <property type="match status" value="1"/>
</dbReference>
<evidence type="ECO:0000313" key="4">
    <source>
        <dbReference type="Proteomes" id="UP000276588"/>
    </source>
</evidence>
<evidence type="ECO:0000256" key="1">
    <source>
        <dbReference type="SAM" id="MobiDB-lite"/>
    </source>
</evidence>
<dbReference type="InterPro" id="IPR000835">
    <property type="entry name" value="HTH_MarR-typ"/>
</dbReference>
<evidence type="ECO:0000313" key="3">
    <source>
        <dbReference type="EMBL" id="RJX43747.1"/>
    </source>
</evidence>
<sequence length="86" mass="9612">MSATVAASTQESSDRWEPVRELPPSAKLVAKELDRHEQLTQTQLADATLLSTRTVRQAVSRLEDVGAVESRVSFRDARKQLYTLTL</sequence>
<dbReference type="RefSeq" id="WP_120083428.1">
    <property type="nucleotide sequence ID" value="NZ_QKNY01000007.1"/>
</dbReference>
<dbReference type="SUPFAM" id="SSF46785">
    <property type="entry name" value="Winged helix' DNA-binding domain"/>
    <property type="match status" value="1"/>
</dbReference>
<gene>
    <name evidence="3" type="ORF">DM826_05710</name>
</gene>
<dbReference type="Proteomes" id="UP000276588">
    <property type="component" value="Unassembled WGS sequence"/>
</dbReference>
<name>A0A3A6PWN3_9EURY</name>
<accession>A0A3A6PWN3</accession>
<dbReference type="InterPro" id="IPR036390">
    <property type="entry name" value="WH_DNA-bd_sf"/>
</dbReference>
<feature type="domain" description="HTH marR-type" evidence="2">
    <location>
        <begin position="22"/>
        <end position="78"/>
    </location>
</feature>
<comment type="caution">
    <text evidence="3">The sequence shown here is derived from an EMBL/GenBank/DDBJ whole genome shotgun (WGS) entry which is preliminary data.</text>
</comment>
<evidence type="ECO:0000259" key="2">
    <source>
        <dbReference type="Pfam" id="PF12802"/>
    </source>
</evidence>
<keyword evidence="4" id="KW-1185">Reference proteome</keyword>
<protein>
    <submittedName>
        <fullName evidence="3">ArsR family transcriptional regulator</fullName>
    </submittedName>
</protein>
<dbReference type="GO" id="GO:0003700">
    <property type="term" value="F:DNA-binding transcription factor activity"/>
    <property type="evidence" value="ECO:0007669"/>
    <property type="project" value="InterPro"/>
</dbReference>
<dbReference type="EMBL" id="QKNY01000007">
    <property type="protein sequence ID" value="RJX43747.1"/>
    <property type="molecule type" value="Genomic_DNA"/>
</dbReference>
<dbReference type="AlphaFoldDB" id="A0A3A6PWN3"/>
<proteinExistence type="predicted"/>
<reference evidence="3 4" key="1">
    <citation type="submission" date="2018-06" db="EMBL/GenBank/DDBJ databases">
        <title>Halonotius sp. F13-13 a new haloarchaeeon isolated from a solar saltern from Isla Cristina, Huelva, Spain.</title>
        <authorList>
            <person name="Duran-Viseras A."/>
            <person name="Sanchez-Porro C."/>
            <person name="Ventosa A."/>
        </authorList>
    </citation>
    <scope>NUCLEOTIDE SEQUENCE [LARGE SCALE GENOMIC DNA]</scope>
    <source>
        <strain evidence="3 4">F13-13</strain>
    </source>
</reference>
<organism evidence="3 4">
    <name type="scientific">Halonotius aquaticus</name>
    <dbReference type="NCBI Taxonomy" id="2216978"/>
    <lineage>
        <taxon>Archaea</taxon>
        <taxon>Methanobacteriati</taxon>
        <taxon>Methanobacteriota</taxon>
        <taxon>Stenosarchaea group</taxon>
        <taxon>Halobacteria</taxon>
        <taxon>Halobacteriales</taxon>
        <taxon>Haloferacaceae</taxon>
        <taxon>Halonotius</taxon>
    </lineage>
</organism>